<dbReference type="PANTHER" id="PTHR43289:SF6">
    <property type="entry name" value="SERINE_THREONINE-PROTEIN KINASE NEKL-3"/>
    <property type="match status" value="1"/>
</dbReference>
<evidence type="ECO:0000313" key="11">
    <source>
        <dbReference type="EMBL" id="GAC78584.1"/>
    </source>
</evidence>
<evidence type="ECO:0000256" key="7">
    <source>
        <dbReference type="ARBA" id="ARBA00047899"/>
    </source>
</evidence>
<dbReference type="InterPro" id="IPR000719">
    <property type="entry name" value="Prot_kinase_dom"/>
</dbReference>
<evidence type="ECO:0000256" key="8">
    <source>
        <dbReference type="ARBA" id="ARBA00048679"/>
    </source>
</evidence>
<dbReference type="STRING" id="410332.SAMN04488550_2704"/>
<sequence length="743" mass="77748">MNLDVGSEFAGYAIERLLGSGGMGEVYLAAHPRLPRHDALKVLAPQFSSDPHYRARFEREAELAASLRHPAIVPVHDRGEYDGRLWIAMAFVDGEDLADRLRTHGPFTANQVRLVTRTVADALDRANARGLVHRDVKPANILRSTDGDVLLTDFGIARSESADVGLTSTGTAVGTVDFASPEQLQGLQVDGRSDQYSLACTAFALLTGRAPFAASSAARVISSQLNDPLPSVRTARPDLAPAVDAVLQRATAKNPAARFATSAEFAAALDHALAQTPPAASPTLPPVPSPPSFVHAPPTMIAGPQHRPRSGRRIAVIVGAVVAILVVVAGGIWFALPDSLKASQGDYVQEPTDSARALDLPDVTPPLASLETEPTAGAWRYAPPGIDQNYGVRVVGAVGDTVLVGRDGALDIVDASTAKLLRTARISGDDAPTDCGVNGSGAWAACRVGYHGRIVIVDLARAAVTGSVTALGSSTSYAVVGDSVVMSTGSGDDYTVTVVNNRGDTVWERDSTKNVILGGSVVAVAPASNGDAFFKAETIAIRVSDGRELTRVSKPDDKYAEDPQLTPYASGFVLGDHFYTNDGKRLAAIPGDWRPLYVAQGNALTVPAPALPVMANLDKQVGVIDPASGDVLWSRKLDGAYSAHAKASGRGVIIDNMSGDENDARRFAWYDLATGVGASRVIASLYDTLGSDGTRIAVSGEQGITVFGPESDGALWNLPLDDAVGGSVVNAGGHLYRGGQRLI</sequence>
<dbReference type="eggNOG" id="COG0515">
    <property type="taxonomic scope" value="Bacteria"/>
</dbReference>
<accession>M3VDL7</accession>
<comment type="caution">
    <text evidence="11">The sequence shown here is derived from an EMBL/GenBank/DDBJ whole genome shotgun (WGS) entry which is preliminary data.</text>
</comment>
<dbReference type="GO" id="GO:0005524">
    <property type="term" value="F:ATP binding"/>
    <property type="evidence" value="ECO:0007669"/>
    <property type="project" value="UniProtKB-KW"/>
</dbReference>
<keyword evidence="3" id="KW-0808">Transferase</keyword>
<evidence type="ECO:0000259" key="10">
    <source>
        <dbReference type="PROSITE" id="PS50011"/>
    </source>
</evidence>
<dbReference type="AlphaFoldDB" id="M3VDL7"/>
<dbReference type="SUPFAM" id="SSF50969">
    <property type="entry name" value="YVTN repeat-like/Quinoprotein amine dehydrogenase"/>
    <property type="match status" value="1"/>
</dbReference>
<keyword evidence="9" id="KW-1133">Transmembrane helix</keyword>
<dbReference type="SUPFAM" id="SSF56112">
    <property type="entry name" value="Protein kinase-like (PK-like)"/>
    <property type="match status" value="1"/>
</dbReference>
<dbReference type="Gene3D" id="1.10.510.10">
    <property type="entry name" value="Transferase(Phosphotransferase) domain 1"/>
    <property type="match status" value="1"/>
</dbReference>
<dbReference type="Pfam" id="PF00069">
    <property type="entry name" value="Pkinase"/>
    <property type="match status" value="1"/>
</dbReference>
<keyword evidence="6" id="KW-0067">ATP-binding</keyword>
<feature type="domain" description="Protein kinase" evidence="10">
    <location>
        <begin position="12"/>
        <end position="274"/>
    </location>
</feature>
<feature type="transmembrane region" description="Helical" evidence="9">
    <location>
        <begin position="314"/>
        <end position="336"/>
    </location>
</feature>
<dbReference type="FunFam" id="1.10.510.10:FF:000021">
    <property type="entry name" value="Serine/threonine protein kinase"/>
    <property type="match status" value="1"/>
</dbReference>
<organism evidence="11 12">
    <name type="scientific">Gordonia malaquae NBRC 108250</name>
    <dbReference type="NCBI Taxonomy" id="1223542"/>
    <lineage>
        <taxon>Bacteria</taxon>
        <taxon>Bacillati</taxon>
        <taxon>Actinomycetota</taxon>
        <taxon>Actinomycetes</taxon>
        <taxon>Mycobacteriales</taxon>
        <taxon>Gordoniaceae</taxon>
        <taxon>Gordonia</taxon>
    </lineage>
</organism>
<dbReference type="RefSeq" id="WP_008376680.1">
    <property type="nucleotide sequence ID" value="NZ_BAOP01000004.1"/>
</dbReference>
<gene>
    <name evidence="11" type="ORF">GM1_004_00290</name>
</gene>
<comment type="catalytic activity">
    <reaction evidence="7">
        <text>L-threonyl-[protein] + ATP = O-phospho-L-threonyl-[protein] + ADP + H(+)</text>
        <dbReference type="Rhea" id="RHEA:46608"/>
        <dbReference type="Rhea" id="RHEA-COMP:11060"/>
        <dbReference type="Rhea" id="RHEA-COMP:11605"/>
        <dbReference type="ChEBI" id="CHEBI:15378"/>
        <dbReference type="ChEBI" id="CHEBI:30013"/>
        <dbReference type="ChEBI" id="CHEBI:30616"/>
        <dbReference type="ChEBI" id="CHEBI:61977"/>
        <dbReference type="ChEBI" id="CHEBI:456216"/>
        <dbReference type="EC" id="2.7.11.1"/>
    </reaction>
</comment>
<comment type="catalytic activity">
    <reaction evidence="8">
        <text>L-seryl-[protein] + ATP = O-phospho-L-seryl-[protein] + ADP + H(+)</text>
        <dbReference type="Rhea" id="RHEA:17989"/>
        <dbReference type="Rhea" id="RHEA-COMP:9863"/>
        <dbReference type="Rhea" id="RHEA-COMP:11604"/>
        <dbReference type="ChEBI" id="CHEBI:15378"/>
        <dbReference type="ChEBI" id="CHEBI:29999"/>
        <dbReference type="ChEBI" id="CHEBI:30616"/>
        <dbReference type="ChEBI" id="CHEBI:83421"/>
        <dbReference type="ChEBI" id="CHEBI:456216"/>
        <dbReference type="EC" id="2.7.11.1"/>
    </reaction>
</comment>
<evidence type="ECO:0000256" key="9">
    <source>
        <dbReference type="SAM" id="Phobius"/>
    </source>
</evidence>
<evidence type="ECO:0000256" key="5">
    <source>
        <dbReference type="ARBA" id="ARBA00022777"/>
    </source>
</evidence>
<dbReference type="EC" id="2.7.11.1" evidence="1"/>
<dbReference type="SMART" id="SM00220">
    <property type="entry name" value="S_TKc"/>
    <property type="match status" value="1"/>
</dbReference>
<keyword evidence="9" id="KW-0812">Transmembrane</keyword>
<keyword evidence="4" id="KW-0547">Nucleotide-binding</keyword>
<dbReference type="EMBL" id="BAOP01000004">
    <property type="protein sequence ID" value="GAC78584.1"/>
    <property type="molecule type" value="Genomic_DNA"/>
</dbReference>
<dbReference type="GO" id="GO:0045717">
    <property type="term" value="P:negative regulation of fatty acid biosynthetic process"/>
    <property type="evidence" value="ECO:0007669"/>
    <property type="project" value="UniProtKB-ARBA"/>
</dbReference>
<name>M3VDL7_GORML</name>
<keyword evidence="12" id="KW-1185">Reference proteome</keyword>
<evidence type="ECO:0000256" key="4">
    <source>
        <dbReference type="ARBA" id="ARBA00022741"/>
    </source>
</evidence>
<protein>
    <recommendedName>
        <fullName evidence="1">non-specific serine/threonine protein kinase</fullName>
        <ecNumber evidence="1">2.7.11.1</ecNumber>
    </recommendedName>
</protein>
<dbReference type="InterPro" id="IPR011009">
    <property type="entry name" value="Kinase-like_dom_sf"/>
</dbReference>
<dbReference type="FunFam" id="3.30.200.20:FF:000035">
    <property type="entry name" value="Serine/threonine protein kinase Stk1"/>
    <property type="match status" value="1"/>
</dbReference>
<keyword evidence="9" id="KW-0472">Membrane</keyword>
<evidence type="ECO:0000256" key="1">
    <source>
        <dbReference type="ARBA" id="ARBA00012513"/>
    </source>
</evidence>
<dbReference type="GO" id="GO:0004674">
    <property type="term" value="F:protein serine/threonine kinase activity"/>
    <property type="evidence" value="ECO:0007669"/>
    <property type="project" value="UniProtKB-KW"/>
</dbReference>
<evidence type="ECO:0000256" key="3">
    <source>
        <dbReference type="ARBA" id="ARBA00022679"/>
    </source>
</evidence>
<dbReference type="Gene3D" id="3.30.200.20">
    <property type="entry name" value="Phosphorylase Kinase, domain 1"/>
    <property type="match status" value="1"/>
</dbReference>
<evidence type="ECO:0000256" key="2">
    <source>
        <dbReference type="ARBA" id="ARBA00022527"/>
    </source>
</evidence>
<keyword evidence="5 11" id="KW-0418">Kinase</keyword>
<keyword evidence="2 11" id="KW-0723">Serine/threonine-protein kinase</keyword>
<dbReference type="PROSITE" id="PS50011">
    <property type="entry name" value="PROTEIN_KINASE_DOM"/>
    <property type="match status" value="1"/>
</dbReference>
<dbReference type="Proteomes" id="UP000035009">
    <property type="component" value="Unassembled WGS sequence"/>
</dbReference>
<dbReference type="PANTHER" id="PTHR43289">
    <property type="entry name" value="MITOGEN-ACTIVATED PROTEIN KINASE KINASE KINASE 20-RELATED"/>
    <property type="match status" value="1"/>
</dbReference>
<evidence type="ECO:0000256" key="6">
    <source>
        <dbReference type="ARBA" id="ARBA00022840"/>
    </source>
</evidence>
<dbReference type="CDD" id="cd14014">
    <property type="entry name" value="STKc_PknB_like"/>
    <property type="match status" value="1"/>
</dbReference>
<reference evidence="11 12" key="1">
    <citation type="submission" date="2013-02" db="EMBL/GenBank/DDBJ databases">
        <title>Whole genome shotgun sequence of Gordonia malaquae NBRC 108250.</title>
        <authorList>
            <person name="Yoshida I."/>
            <person name="Hosoyama A."/>
            <person name="Tsuchikane K."/>
            <person name="Ando Y."/>
            <person name="Baba S."/>
            <person name="Ohji S."/>
            <person name="Hamada M."/>
            <person name="Tamura T."/>
            <person name="Yamazoe A."/>
            <person name="Yamazaki S."/>
            <person name="Fujita N."/>
        </authorList>
    </citation>
    <scope>NUCLEOTIDE SEQUENCE [LARGE SCALE GENOMIC DNA]</scope>
    <source>
        <strain evidence="11 12">NBRC 108250</strain>
    </source>
</reference>
<dbReference type="InterPro" id="IPR011044">
    <property type="entry name" value="Quino_amine_DH_bsu"/>
</dbReference>
<proteinExistence type="predicted"/>
<evidence type="ECO:0000313" key="12">
    <source>
        <dbReference type="Proteomes" id="UP000035009"/>
    </source>
</evidence>